<dbReference type="Pfam" id="PF21810">
    <property type="entry name" value="DUF6880"/>
    <property type="match status" value="1"/>
</dbReference>
<protein>
    <recommendedName>
        <fullName evidence="3">Tetratricopeptide repeat protein</fullName>
    </recommendedName>
</protein>
<dbReference type="Proteomes" id="UP001501536">
    <property type="component" value="Unassembled WGS sequence"/>
</dbReference>
<evidence type="ECO:0000313" key="1">
    <source>
        <dbReference type="EMBL" id="GAA3712218.1"/>
    </source>
</evidence>
<proteinExistence type="predicted"/>
<evidence type="ECO:0000313" key="2">
    <source>
        <dbReference type="Proteomes" id="UP001501536"/>
    </source>
</evidence>
<comment type="caution">
    <text evidence="1">The sequence shown here is derived from an EMBL/GenBank/DDBJ whole genome shotgun (WGS) entry which is preliminary data.</text>
</comment>
<sequence>MPSASAVWHAGDMASLADVVLPLIRTRAHLSYYAAMDHGFQMNDAAAALHAAHEDRTHDPVEVYNVTQRAIASALRVVLRADDSSGVIGDACRMLLELHPRAAAAAGIAPDKLVDWMIKFQFHQEIDFFTIDPVAYGPALGSEGMDRYRARLKEMADECGIDSSETSFDFRHGYSHERFLLQWNAQRLAVYDRDVEAIVRTHLRDGRAAAWFTETAAALEEIEAYDDAIIWARRGAEFDRDFQAHRAAEHWCQLLAEHRPDELLDARQWMFDRWPNSEQAAALHQVAGARWPEFAEQVMQRLASTPKEAVLFVYRGVGDIERAWNLAHELNLNDLRVWDMLVEDYQQVGPLAVLPVLREIVSDLLVAADARNYQEAARRLARMRRLARDTEQSTAVDDFILELREEHRRRPRLQREFDDAKLPRTP</sequence>
<reference evidence="2" key="1">
    <citation type="journal article" date="2019" name="Int. J. Syst. Evol. Microbiol.">
        <title>The Global Catalogue of Microorganisms (GCM) 10K type strain sequencing project: providing services to taxonomists for standard genome sequencing and annotation.</title>
        <authorList>
            <consortium name="The Broad Institute Genomics Platform"/>
            <consortium name="The Broad Institute Genome Sequencing Center for Infectious Disease"/>
            <person name="Wu L."/>
            <person name="Ma J."/>
        </authorList>
    </citation>
    <scope>NUCLEOTIDE SEQUENCE [LARGE SCALE GENOMIC DNA]</scope>
    <source>
        <strain evidence="2">JCM 16961</strain>
    </source>
</reference>
<dbReference type="EMBL" id="BAABCJ010000007">
    <property type="protein sequence ID" value="GAA3712218.1"/>
    <property type="molecule type" value="Genomic_DNA"/>
</dbReference>
<evidence type="ECO:0008006" key="3">
    <source>
        <dbReference type="Google" id="ProtNLM"/>
    </source>
</evidence>
<dbReference type="InterPro" id="IPR049245">
    <property type="entry name" value="DUF6880"/>
</dbReference>
<accession>A0ABP7E172</accession>
<name>A0ABP7E172_9MICC</name>
<keyword evidence="2" id="KW-1185">Reference proteome</keyword>
<organism evidence="1 2">
    <name type="scientific">Zhihengliuella alba</name>
    <dbReference type="NCBI Taxonomy" id="547018"/>
    <lineage>
        <taxon>Bacteria</taxon>
        <taxon>Bacillati</taxon>
        <taxon>Actinomycetota</taxon>
        <taxon>Actinomycetes</taxon>
        <taxon>Micrococcales</taxon>
        <taxon>Micrococcaceae</taxon>
        <taxon>Zhihengliuella</taxon>
    </lineage>
</organism>
<gene>
    <name evidence="1" type="ORF">GCM10022377_27160</name>
</gene>